<keyword evidence="1" id="KW-1133">Transmembrane helix</keyword>
<reference evidence="2 3" key="1">
    <citation type="submission" date="2020-09" db="EMBL/GenBank/DDBJ databases">
        <title>Genome sequences of type strains of Chitinophaga qingshengii and Chitinophaga varians.</title>
        <authorList>
            <person name="Kittiwongwattana C."/>
        </authorList>
    </citation>
    <scope>NUCLEOTIDE SEQUENCE [LARGE SCALE GENOMIC DNA]</scope>
    <source>
        <strain evidence="2 3">JCM 30026</strain>
    </source>
</reference>
<evidence type="ECO:0008006" key="4">
    <source>
        <dbReference type="Google" id="ProtNLM"/>
    </source>
</evidence>
<feature type="transmembrane region" description="Helical" evidence="1">
    <location>
        <begin position="7"/>
        <end position="28"/>
    </location>
</feature>
<feature type="transmembrane region" description="Helical" evidence="1">
    <location>
        <begin position="34"/>
        <end position="54"/>
    </location>
</feature>
<name>A0ABR7TG45_9BACT</name>
<dbReference type="EMBL" id="JACVFC010000001">
    <property type="protein sequence ID" value="MBC9928863.1"/>
    <property type="molecule type" value="Genomic_DNA"/>
</dbReference>
<feature type="transmembrane region" description="Helical" evidence="1">
    <location>
        <begin position="92"/>
        <end position="109"/>
    </location>
</feature>
<feature type="transmembrane region" description="Helical" evidence="1">
    <location>
        <begin position="66"/>
        <end position="86"/>
    </location>
</feature>
<evidence type="ECO:0000313" key="3">
    <source>
        <dbReference type="Proteomes" id="UP000659124"/>
    </source>
</evidence>
<keyword evidence="1" id="KW-0472">Membrane</keyword>
<sequence>MRAISKPTAYTIIAGCGAAILAFLYVTYHRFNPFYLAGREFLVFYSVLILVTLVNIRLLRQQYLRLASQVNLFCLLLGISRFIQGAYHHKPVGYLTLLLIFPITMAFRLRASAQR</sequence>
<accession>A0ABR7TG45</accession>
<protein>
    <recommendedName>
        <fullName evidence="4">DUF4345 domain-containing protein</fullName>
    </recommendedName>
</protein>
<evidence type="ECO:0000256" key="1">
    <source>
        <dbReference type="SAM" id="Phobius"/>
    </source>
</evidence>
<organism evidence="2 3">
    <name type="scientific">Chitinophaga qingshengii</name>
    <dbReference type="NCBI Taxonomy" id="1569794"/>
    <lineage>
        <taxon>Bacteria</taxon>
        <taxon>Pseudomonadati</taxon>
        <taxon>Bacteroidota</taxon>
        <taxon>Chitinophagia</taxon>
        <taxon>Chitinophagales</taxon>
        <taxon>Chitinophagaceae</taxon>
        <taxon>Chitinophaga</taxon>
    </lineage>
</organism>
<dbReference type="RefSeq" id="WP_188086024.1">
    <property type="nucleotide sequence ID" value="NZ_JACVFC010000001.1"/>
</dbReference>
<keyword evidence="3" id="KW-1185">Reference proteome</keyword>
<gene>
    <name evidence="2" type="ORF">ICL07_00660</name>
</gene>
<keyword evidence="1" id="KW-0812">Transmembrane</keyword>
<comment type="caution">
    <text evidence="2">The sequence shown here is derived from an EMBL/GenBank/DDBJ whole genome shotgun (WGS) entry which is preliminary data.</text>
</comment>
<evidence type="ECO:0000313" key="2">
    <source>
        <dbReference type="EMBL" id="MBC9928863.1"/>
    </source>
</evidence>
<proteinExistence type="predicted"/>
<dbReference type="Proteomes" id="UP000659124">
    <property type="component" value="Unassembled WGS sequence"/>
</dbReference>